<sequence length="122" mass="13889">MKATIIAIFSLSMICLMDIIVPMASARESILPDHALTIYAGRVTKDHWEETLLGDVHFADASMVAGAVSWTVERFFDNALSFELEGQVAKYFGLLKKICGLFPGREDLQAHDIRRFRWHDRF</sequence>
<organism evidence="1">
    <name type="scientific">Candidatus Kentrum sp. TC</name>
    <dbReference type="NCBI Taxonomy" id="2126339"/>
    <lineage>
        <taxon>Bacteria</taxon>
        <taxon>Pseudomonadati</taxon>
        <taxon>Pseudomonadota</taxon>
        <taxon>Gammaproteobacteria</taxon>
        <taxon>Candidatus Kentrum</taxon>
    </lineage>
</organism>
<accession>A0A451A9J6</accession>
<dbReference type="AlphaFoldDB" id="A0A451A9J6"/>
<proteinExistence type="predicted"/>
<gene>
    <name evidence="1" type="ORF">BECKTC1821F_GA0114240_107813</name>
</gene>
<evidence type="ECO:0000313" key="1">
    <source>
        <dbReference type="EMBL" id="VFK62689.1"/>
    </source>
</evidence>
<protein>
    <submittedName>
        <fullName evidence="1">Uncharacterized protein</fullName>
    </submittedName>
</protein>
<name>A0A451A9J6_9GAMM</name>
<dbReference type="EMBL" id="CAADFW010000078">
    <property type="protein sequence ID" value="VFK62689.1"/>
    <property type="molecule type" value="Genomic_DNA"/>
</dbReference>
<reference evidence="1" key="1">
    <citation type="submission" date="2019-02" db="EMBL/GenBank/DDBJ databases">
        <authorList>
            <person name="Gruber-Vodicka R. H."/>
            <person name="Seah K. B. B."/>
        </authorList>
    </citation>
    <scope>NUCLEOTIDE SEQUENCE</scope>
    <source>
        <strain evidence="1">BECK_BZ126</strain>
    </source>
</reference>